<dbReference type="PANTHER" id="PTHR21330:SF1">
    <property type="entry name" value="E3 SUMO-PROTEIN LIGASE NSE2"/>
    <property type="match status" value="1"/>
</dbReference>
<keyword evidence="4" id="KW-0479">Metal-binding</keyword>
<reference evidence="12" key="2">
    <citation type="submission" date="2021-04" db="EMBL/GenBank/DDBJ databases">
        <authorList>
            <person name="Podell S."/>
        </authorList>
    </citation>
    <scope>NUCLEOTIDE SEQUENCE</scope>
    <source>
        <strain evidence="12">Hildebrandi</strain>
    </source>
</reference>
<dbReference type="PROSITE" id="PS51044">
    <property type="entry name" value="ZF_SP_RING"/>
    <property type="match status" value="1"/>
</dbReference>
<dbReference type="Pfam" id="PF11789">
    <property type="entry name" value="zf-Nse"/>
    <property type="match status" value="1"/>
</dbReference>
<dbReference type="GO" id="GO:0030915">
    <property type="term" value="C:Smc5-Smc6 complex"/>
    <property type="evidence" value="ECO:0007669"/>
    <property type="project" value="InterPro"/>
</dbReference>
<evidence type="ECO:0000256" key="2">
    <source>
        <dbReference type="ARBA" id="ARBA00004718"/>
    </source>
</evidence>
<evidence type="ECO:0000256" key="10">
    <source>
        <dbReference type="SAM" id="MobiDB-lite"/>
    </source>
</evidence>
<evidence type="ECO:0000256" key="7">
    <source>
        <dbReference type="ARBA" id="ARBA00022833"/>
    </source>
</evidence>
<dbReference type="InterPro" id="IPR026846">
    <property type="entry name" value="Nse2(Mms21)"/>
</dbReference>
<reference evidence="12" key="1">
    <citation type="journal article" date="2021" name="Sci. Rep.">
        <title>Diploid genomic architecture of Nitzschia inconspicua, an elite biomass production diatom.</title>
        <authorList>
            <person name="Oliver A."/>
            <person name="Podell S."/>
            <person name="Pinowska A."/>
            <person name="Traller J.C."/>
            <person name="Smith S.R."/>
            <person name="McClure R."/>
            <person name="Beliaev A."/>
            <person name="Bohutskyi P."/>
            <person name="Hill E.A."/>
            <person name="Rabines A."/>
            <person name="Zheng H."/>
            <person name="Allen L.Z."/>
            <person name="Kuo A."/>
            <person name="Grigoriev I.V."/>
            <person name="Allen A.E."/>
            <person name="Hazlebeck D."/>
            <person name="Allen E.E."/>
        </authorList>
    </citation>
    <scope>NUCLEOTIDE SEQUENCE</scope>
    <source>
        <strain evidence="12">Hildebrandi</strain>
    </source>
</reference>
<keyword evidence="8" id="KW-0539">Nucleus</keyword>
<sequence>MSTNTPLLNGMLRKEKAFRDEIEWNQVNVMSFASRMAPGGTLEQLLGDEHMQKYRQSLKEITHENVVNGRQVTAYMRALQHLAHDHDGRPNDGHHNNNNNNNMVVDEDEVQAKLETAVKNERQKIDTNSIEITQETPYLELCKELGERQGNDDDDEIAVVNNNMDEAALKCPLTAVLMEDPVKNKFCGHSYSREAIMNHIRFSGGRKKCVCPVAGCTNRTVDESQLEEDKLTETLVRRYKKRQQLSQKSQHSALDLDEEEEDDDDE</sequence>
<organism evidence="12 13">
    <name type="scientific">Nitzschia inconspicua</name>
    <dbReference type="NCBI Taxonomy" id="303405"/>
    <lineage>
        <taxon>Eukaryota</taxon>
        <taxon>Sar</taxon>
        <taxon>Stramenopiles</taxon>
        <taxon>Ochrophyta</taxon>
        <taxon>Bacillariophyta</taxon>
        <taxon>Bacillariophyceae</taxon>
        <taxon>Bacillariophycidae</taxon>
        <taxon>Bacillariales</taxon>
        <taxon>Bacillariaceae</taxon>
        <taxon>Nitzschia</taxon>
    </lineage>
</organism>
<keyword evidence="3" id="KW-0808">Transferase</keyword>
<evidence type="ECO:0000256" key="9">
    <source>
        <dbReference type="PROSITE-ProRule" id="PRU00452"/>
    </source>
</evidence>
<proteinExistence type="predicted"/>
<evidence type="ECO:0000256" key="6">
    <source>
        <dbReference type="ARBA" id="ARBA00022786"/>
    </source>
</evidence>
<dbReference type="InterPro" id="IPR004181">
    <property type="entry name" value="Znf_MIZ"/>
</dbReference>
<evidence type="ECO:0000313" key="12">
    <source>
        <dbReference type="EMBL" id="KAG7355972.1"/>
    </source>
</evidence>
<evidence type="ECO:0000256" key="5">
    <source>
        <dbReference type="ARBA" id="ARBA00022771"/>
    </source>
</evidence>
<dbReference type="GO" id="GO:0016925">
    <property type="term" value="P:protein sumoylation"/>
    <property type="evidence" value="ECO:0007669"/>
    <property type="project" value="TreeGrafter"/>
</dbReference>
<dbReference type="GO" id="GO:0005634">
    <property type="term" value="C:nucleus"/>
    <property type="evidence" value="ECO:0007669"/>
    <property type="project" value="UniProtKB-SubCell"/>
</dbReference>
<protein>
    <submittedName>
        <fullName evidence="12">Zinc-finger MIZ type domain containing protein</fullName>
    </submittedName>
</protein>
<keyword evidence="5 9" id="KW-0863">Zinc-finger</keyword>
<dbReference type="Proteomes" id="UP000693970">
    <property type="component" value="Unassembled WGS sequence"/>
</dbReference>
<accession>A0A9K3L5W4</accession>
<evidence type="ECO:0000259" key="11">
    <source>
        <dbReference type="PROSITE" id="PS51044"/>
    </source>
</evidence>
<evidence type="ECO:0000256" key="3">
    <source>
        <dbReference type="ARBA" id="ARBA00022679"/>
    </source>
</evidence>
<comment type="pathway">
    <text evidence="2">Protein modification; protein sumoylation.</text>
</comment>
<feature type="domain" description="SP-RING-type" evidence="11">
    <location>
        <begin position="153"/>
        <end position="244"/>
    </location>
</feature>
<dbReference type="GO" id="GO:0008270">
    <property type="term" value="F:zinc ion binding"/>
    <property type="evidence" value="ECO:0007669"/>
    <property type="project" value="UniProtKB-KW"/>
</dbReference>
<dbReference type="PANTHER" id="PTHR21330">
    <property type="entry name" value="E3 SUMO-PROTEIN LIGASE NSE2"/>
    <property type="match status" value="1"/>
</dbReference>
<feature type="region of interest" description="Disordered" evidence="10">
    <location>
        <begin position="240"/>
        <end position="266"/>
    </location>
</feature>
<keyword evidence="6" id="KW-0833">Ubl conjugation pathway</keyword>
<keyword evidence="13" id="KW-1185">Reference proteome</keyword>
<evidence type="ECO:0000256" key="1">
    <source>
        <dbReference type="ARBA" id="ARBA00004123"/>
    </source>
</evidence>
<dbReference type="GO" id="GO:0061665">
    <property type="term" value="F:SUMO ligase activity"/>
    <property type="evidence" value="ECO:0007669"/>
    <property type="project" value="TreeGrafter"/>
</dbReference>
<dbReference type="OrthoDB" id="47490at2759"/>
<evidence type="ECO:0000313" key="13">
    <source>
        <dbReference type="Proteomes" id="UP000693970"/>
    </source>
</evidence>
<comment type="caution">
    <text evidence="12">The sequence shown here is derived from an EMBL/GenBank/DDBJ whole genome shotgun (WGS) entry which is preliminary data.</text>
</comment>
<comment type="subcellular location">
    <subcellularLocation>
        <location evidence="1">Nucleus</location>
    </subcellularLocation>
</comment>
<dbReference type="EMBL" id="JAGRRH010000015">
    <property type="protein sequence ID" value="KAG7355972.1"/>
    <property type="molecule type" value="Genomic_DNA"/>
</dbReference>
<keyword evidence="7" id="KW-0862">Zinc</keyword>
<gene>
    <name evidence="12" type="ORF">IV203_000658</name>
</gene>
<name>A0A9K3L5W4_9STRA</name>
<evidence type="ECO:0000256" key="4">
    <source>
        <dbReference type="ARBA" id="ARBA00022723"/>
    </source>
</evidence>
<feature type="compositionally biased region" description="Acidic residues" evidence="10">
    <location>
        <begin position="255"/>
        <end position="266"/>
    </location>
</feature>
<evidence type="ECO:0000256" key="8">
    <source>
        <dbReference type="ARBA" id="ARBA00023242"/>
    </source>
</evidence>
<dbReference type="CDD" id="cd16651">
    <property type="entry name" value="SPL-RING_NSE2"/>
    <property type="match status" value="1"/>
</dbReference>
<dbReference type="GO" id="GO:0000724">
    <property type="term" value="P:double-strand break repair via homologous recombination"/>
    <property type="evidence" value="ECO:0007669"/>
    <property type="project" value="InterPro"/>
</dbReference>
<dbReference type="AlphaFoldDB" id="A0A9K3L5W4"/>